<evidence type="ECO:0000313" key="1">
    <source>
        <dbReference type="EMBL" id="PAK21034.1"/>
    </source>
</evidence>
<proteinExistence type="predicted"/>
<dbReference type="Proteomes" id="UP000216943">
    <property type="component" value="Unassembled WGS sequence"/>
</dbReference>
<reference evidence="2" key="1">
    <citation type="submission" date="2017-08" db="EMBL/GenBank/DDBJ databases">
        <authorList>
            <person name="Alvarez-Ponce D."/>
            <person name="Weitzman C.L."/>
            <person name="Tillett R.L."/>
            <person name="Sandmeier F.C."/>
            <person name="Tracy C.R."/>
        </authorList>
    </citation>
    <scope>NUCLEOTIDE SEQUENCE [LARGE SCALE GENOMIC DNA]</scope>
    <source>
        <strain evidence="2">723</strain>
    </source>
</reference>
<protein>
    <submittedName>
        <fullName evidence="1">Uncharacterized protein</fullName>
    </submittedName>
</protein>
<gene>
    <name evidence="1" type="ORF">CJJ23_04170</name>
</gene>
<name>A0A269THW5_9BACT</name>
<dbReference type="AlphaFoldDB" id="A0A269THW5"/>
<evidence type="ECO:0000313" key="2">
    <source>
        <dbReference type="Proteomes" id="UP000216943"/>
    </source>
</evidence>
<accession>A0A269THW5</accession>
<organism evidence="1 2">
    <name type="scientific">Mycoplasmopsis agassizii</name>
    <dbReference type="NCBI Taxonomy" id="33922"/>
    <lineage>
        <taxon>Bacteria</taxon>
        <taxon>Bacillati</taxon>
        <taxon>Mycoplasmatota</taxon>
        <taxon>Mycoplasmoidales</taxon>
        <taxon>Metamycoplasmataceae</taxon>
        <taxon>Mycoplasmopsis</taxon>
    </lineage>
</organism>
<comment type="caution">
    <text evidence="1">The sequence shown here is derived from an EMBL/GenBank/DDBJ whole genome shotgun (WGS) entry which is preliminary data.</text>
</comment>
<dbReference type="OrthoDB" id="399649at2"/>
<sequence length="313" mass="37243">MKISNEEALSIWFDNYKNQPYAYDLDNNLILRNSYNNDSIYSWNIDFFNSDDLEQTYLASSKFINERNQRDQFISSSGINYKVSKTKDGIYSWISKDKILDPDSIENVDYYLKNLALKDEIYTNLLTAIQFKAFTKEVQSKFLFFINNYLNDENLIFTDIEYANGNNLIKLLFNVRNEKESEAIVNKLINLQTLIPLFVKIMKKANSEIWEDNVFLKAGYYFNLYAVEFPNNENLEVIKKNNISTYSTVSKNSLYLNNKLFETLLTYGYKKEFFLNANELTIERFYMLNMAKRSFREYVEKYVSNEYEKKLKK</sequence>
<dbReference type="EMBL" id="NQNY01000015">
    <property type="protein sequence ID" value="PAK21034.1"/>
    <property type="molecule type" value="Genomic_DNA"/>
</dbReference>
<dbReference type="RefSeq" id="WP_095335094.1">
    <property type="nucleotide sequence ID" value="NZ_NQNY01000015.1"/>
</dbReference>